<evidence type="ECO:0000256" key="4">
    <source>
        <dbReference type="ARBA" id="ARBA00022475"/>
    </source>
</evidence>
<evidence type="ECO:0000313" key="15">
    <source>
        <dbReference type="EMBL" id="KAF0880837.1"/>
    </source>
</evidence>
<keyword evidence="11" id="KW-0325">Glycoprotein</keyword>
<keyword evidence="8 13" id="KW-0297">G-protein coupled receptor</keyword>
<proteinExistence type="inferred from homology"/>
<evidence type="ECO:0000259" key="14">
    <source>
        <dbReference type="PROSITE" id="PS50262"/>
    </source>
</evidence>
<feature type="transmembrane region" description="Helical" evidence="13">
    <location>
        <begin position="151"/>
        <end position="169"/>
    </location>
</feature>
<dbReference type="GO" id="GO:0005886">
    <property type="term" value="C:plasma membrane"/>
    <property type="evidence" value="ECO:0007669"/>
    <property type="project" value="UniProtKB-SubCell"/>
</dbReference>
<dbReference type="PRINTS" id="PR01534">
    <property type="entry name" value="VOMERONASL1R"/>
</dbReference>
<evidence type="ECO:0000256" key="7">
    <source>
        <dbReference type="ARBA" id="ARBA00022989"/>
    </source>
</evidence>
<dbReference type="GO" id="GO:0007606">
    <property type="term" value="P:sensory perception of chemical stimulus"/>
    <property type="evidence" value="ECO:0007669"/>
    <property type="project" value="UniProtKB-ARBA"/>
</dbReference>
<evidence type="ECO:0000256" key="13">
    <source>
        <dbReference type="RuleBase" id="RU364061"/>
    </source>
</evidence>
<dbReference type="GO" id="GO:0019236">
    <property type="term" value="P:response to pheromone"/>
    <property type="evidence" value="ECO:0007669"/>
    <property type="project" value="UniProtKB-KW"/>
</dbReference>
<evidence type="ECO:0000256" key="9">
    <source>
        <dbReference type="ARBA" id="ARBA00023136"/>
    </source>
</evidence>
<feature type="transmembrane region" description="Helical" evidence="13">
    <location>
        <begin position="28"/>
        <end position="51"/>
    </location>
</feature>
<evidence type="ECO:0000256" key="8">
    <source>
        <dbReference type="ARBA" id="ARBA00023040"/>
    </source>
</evidence>
<comment type="caution">
    <text evidence="15">The sequence shown here is derived from an EMBL/GenBank/DDBJ whole genome shotgun (WGS) entry which is preliminary data.</text>
</comment>
<dbReference type="Pfam" id="PF03402">
    <property type="entry name" value="V1R"/>
    <property type="match status" value="1"/>
</dbReference>
<keyword evidence="10 13" id="KW-0675">Receptor</keyword>
<feature type="transmembrane region" description="Helical" evidence="13">
    <location>
        <begin position="284"/>
        <end position="304"/>
    </location>
</feature>
<dbReference type="FunFam" id="1.20.1070.10:FF:000033">
    <property type="entry name" value="Vomeronasal type-1 receptor"/>
    <property type="match status" value="1"/>
</dbReference>
<keyword evidence="9 13" id="KW-0472">Membrane</keyword>
<reference evidence="15 16" key="1">
    <citation type="submission" date="2019-11" db="EMBL/GenBank/DDBJ databases">
        <authorList>
            <person name="Yang C."/>
            <person name="Li F."/>
        </authorList>
    </citation>
    <scope>NUCLEOTIDE SEQUENCE [LARGE SCALE GENOMIC DNA]</scope>
    <source>
        <strain evidence="15">KB4526</strain>
        <tissue evidence="15">Muscle</tissue>
    </source>
</reference>
<dbReference type="AlphaFoldDB" id="A0A6G1AZ86"/>
<dbReference type="EMBL" id="VOAJ01003097">
    <property type="protein sequence ID" value="KAF0880837.1"/>
    <property type="molecule type" value="Genomic_DNA"/>
</dbReference>
<evidence type="ECO:0000256" key="10">
    <source>
        <dbReference type="ARBA" id="ARBA00023170"/>
    </source>
</evidence>
<feature type="domain" description="G-protein coupled receptors family 1 profile" evidence="14">
    <location>
        <begin position="40"/>
        <end position="304"/>
    </location>
</feature>
<keyword evidence="7 13" id="KW-1133">Transmembrane helix</keyword>
<keyword evidence="5 13" id="KW-0589">Pheromone response</keyword>
<comment type="subcellular location">
    <subcellularLocation>
        <location evidence="2 13">Cell membrane</location>
        <topology evidence="2 13">Multi-pass membrane protein</topology>
    </subcellularLocation>
</comment>
<feature type="transmembrane region" description="Helical" evidence="13">
    <location>
        <begin position="112"/>
        <end position="131"/>
    </location>
</feature>
<dbReference type="Proteomes" id="UP000475037">
    <property type="component" value="Unassembled WGS sequence"/>
</dbReference>
<keyword evidence="16" id="KW-1185">Reference proteome</keyword>
<keyword evidence="12 13" id="KW-0807">Transducer</keyword>
<dbReference type="SUPFAM" id="SSF81321">
    <property type="entry name" value="Family A G protein-coupled receptor-like"/>
    <property type="match status" value="1"/>
</dbReference>
<evidence type="ECO:0000256" key="12">
    <source>
        <dbReference type="ARBA" id="ARBA00023224"/>
    </source>
</evidence>
<accession>A0A6G1AZ86</accession>
<name>A0A6G1AZ86_CROCR</name>
<dbReference type="InterPro" id="IPR017452">
    <property type="entry name" value="GPCR_Rhodpsn_7TM"/>
</dbReference>
<evidence type="ECO:0000256" key="1">
    <source>
        <dbReference type="ARBA" id="ARBA00003878"/>
    </source>
</evidence>
<protein>
    <recommendedName>
        <fullName evidence="13">Vomeronasal type-1 receptor</fullName>
    </recommendedName>
</protein>
<comment type="function">
    <text evidence="1">Putative pheromone receptor.</text>
</comment>
<evidence type="ECO:0000256" key="5">
    <source>
        <dbReference type="ARBA" id="ARBA00022507"/>
    </source>
</evidence>
<evidence type="ECO:0000256" key="3">
    <source>
        <dbReference type="ARBA" id="ARBA00010663"/>
    </source>
</evidence>
<dbReference type="InterPro" id="IPR004072">
    <property type="entry name" value="Vmron_rcpt_1"/>
</dbReference>
<feature type="non-terminal residue" evidence="15">
    <location>
        <position position="319"/>
    </location>
</feature>
<dbReference type="GO" id="GO:0016503">
    <property type="term" value="F:pheromone receptor activity"/>
    <property type="evidence" value="ECO:0007669"/>
    <property type="project" value="InterPro"/>
</dbReference>
<keyword evidence="4 13" id="KW-1003">Cell membrane</keyword>
<dbReference type="CDD" id="cd13949">
    <property type="entry name" value="7tm_V1R_pheromone"/>
    <property type="match status" value="1"/>
</dbReference>
<feature type="transmembrane region" description="Helical" evidence="13">
    <location>
        <begin position="254"/>
        <end position="278"/>
    </location>
</feature>
<organism evidence="15 16">
    <name type="scientific">Crocuta crocuta</name>
    <name type="common">Spotted hyena</name>
    <dbReference type="NCBI Taxonomy" id="9678"/>
    <lineage>
        <taxon>Eukaryota</taxon>
        <taxon>Metazoa</taxon>
        <taxon>Chordata</taxon>
        <taxon>Craniata</taxon>
        <taxon>Vertebrata</taxon>
        <taxon>Euteleostomi</taxon>
        <taxon>Mammalia</taxon>
        <taxon>Eutheria</taxon>
        <taxon>Laurasiatheria</taxon>
        <taxon>Carnivora</taxon>
        <taxon>Feliformia</taxon>
        <taxon>Hyaenidae</taxon>
        <taxon>Crocuta</taxon>
    </lineage>
</organism>
<evidence type="ECO:0000256" key="11">
    <source>
        <dbReference type="ARBA" id="ARBA00023180"/>
    </source>
</evidence>
<evidence type="ECO:0000256" key="2">
    <source>
        <dbReference type="ARBA" id="ARBA00004651"/>
    </source>
</evidence>
<dbReference type="Gene3D" id="1.20.1070.10">
    <property type="entry name" value="Rhodopsin 7-helix transmembrane proteins"/>
    <property type="match status" value="1"/>
</dbReference>
<dbReference type="PROSITE" id="PS50262">
    <property type="entry name" value="G_PROTEIN_RECEP_F1_2"/>
    <property type="match status" value="1"/>
</dbReference>
<sequence>HAGISGLEDDYHSLGTGKKADRGLAMRMIFLLQMIVGILGNFSLLCHYLLLHLTECRARSTDLILKHMIVANLLVIFSKGIPQTMVDLDVKYSLSDFECKLVFYVHKVGRDVAIGTICLLTVFQVVMISPVDSRWSGLKAKSLKYMGISNILCWVLNMMLNIMVLFVMGSKRDNTNITRKRDYGYCYSITGGYIAQSLYIAAVLFHDGFCLGLMIWASGSMVFILHRHKQRVQYILRNNLSARPSPETRATESILVLVSTFVSLWVLSSFLHICSVLFNNPSLWLRNTSALITACFPTVSPYILMSYDSRVSTLSFPWK</sequence>
<evidence type="ECO:0000313" key="16">
    <source>
        <dbReference type="Proteomes" id="UP000475037"/>
    </source>
</evidence>
<dbReference type="PANTHER" id="PTHR24062">
    <property type="entry name" value="VOMERONASAL TYPE-1 RECEPTOR"/>
    <property type="match status" value="1"/>
</dbReference>
<keyword evidence="6 13" id="KW-0812">Transmembrane</keyword>
<comment type="similarity">
    <text evidence="3 13">Belongs to the G-protein coupled receptor 1 family.</text>
</comment>
<feature type="non-terminal residue" evidence="15">
    <location>
        <position position="1"/>
    </location>
</feature>
<evidence type="ECO:0000256" key="6">
    <source>
        <dbReference type="ARBA" id="ARBA00022692"/>
    </source>
</evidence>
<gene>
    <name evidence="15" type="primary">Vn1r4_0</name>
    <name evidence="15" type="ORF">FOF47_R00373</name>
</gene>